<protein>
    <recommendedName>
        <fullName evidence="2">NusG-like N-terminal domain-containing protein</fullName>
    </recommendedName>
</protein>
<proteinExistence type="predicted"/>
<reference evidence="3" key="1">
    <citation type="submission" date="2019-11" db="EMBL/GenBank/DDBJ databases">
        <authorList>
            <person name="Feng L."/>
        </authorList>
    </citation>
    <scope>NUCLEOTIDE SEQUENCE</scope>
    <source>
        <strain evidence="3">PclaraLFYP37</strain>
    </source>
</reference>
<dbReference type="NCBIfam" id="NF033644">
    <property type="entry name" value="antiterm_UpxY"/>
    <property type="match status" value="1"/>
</dbReference>
<evidence type="ECO:0000259" key="2">
    <source>
        <dbReference type="Pfam" id="PF02357"/>
    </source>
</evidence>
<feature type="domain" description="NusG-like N-terminal" evidence="2">
    <location>
        <begin position="6"/>
        <end position="102"/>
    </location>
</feature>
<name>A0A6N3GT38_9BACT</name>
<evidence type="ECO:0000256" key="1">
    <source>
        <dbReference type="ARBA" id="ARBA00023163"/>
    </source>
</evidence>
<organism evidence="3">
    <name type="scientific">Paraprevotella clara</name>
    <dbReference type="NCBI Taxonomy" id="454154"/>
    <lineage>
        <taxon>Bacteria</taxon>
        <taxon>Pseudomonadati</taxon>
        <taxon>Bacteroidota</taxon>
        <taxon>Bacteroidia</taxon>
        <taxon>Bacteroidales</taxon>
        <taxon>Prevotellaceae</taxon>
        <taxon>Paraprevotella</taxon>
    </lineage>
</organism>
<dbReference type="GO" id="GO:0006354">
    <property type="term" value="P:DNA-templated transcription elongation"/>
    <property type="evidence" value="ECO:0007669"/>
    <property type="project" value="InterPro"/>
</dbReference>
<gene>
    <name evidence="3" type="ORF">PCLFYP37_00582</name>
</gene>
<dbReference type="EMBL" id="CACRUT010000031">
    <property type="protein sequence ID" value="VYU67312.1"/>
    <property type="molecule type" value="Genomic_DNA"/>
</dbReference>
<dbReference type="CDD" id="cd09895">
    <property type="entry name" value="NGN_SP_UpxY"/>
    <property type="match status" value="1"/>
</dbReference>
<keyword evidence="1" id="KW-0804">Transcription</keyword>
<dbReference type="SUPFAM" id="SSF82679">
    <property type="entry name" value="N-utilization substance G protein NusG, N-terminal domain"/>
    <property type="match status" value="1"/>
</dbReference>
<dbReference type="InterPro" id="IPR006645">
    <property type="entry name" value="NGN-like_dom"/>
</dbReference>
<dbReference type="Gene3D" id="3.30.70.940">
    <property type="entry name" value="NusG, N-terminal domain"/>
    <property type="match status" value="1"/>
</dbReference>
<dbReference type="RefSeq" id="WP_412441699.1">
    <property type="nucleotide sequence ID" value="NZ_CACRUT010000031.1"/>
</dbReference>
<dbReference type="AlphaFoldDB" id="A0A6N3GT38"/>
<dbReference type="Pfam" id="PF02357">
    <property type="entry name" value="NusG"/>
    <property type="match status" value="1"/>
</dbReference>
<evidence type="ECO:0000313" key="3">
    <source>
        <dbReference type="EMBL" id="VYU67312.1"/>
    </source>
</evidence>
<sequence>MDETPQWYVLRDLSRPNAKLSAFEKLTERGVRCFTPMVKKPIERRGKHGWKDVPYMRDLLFAHSTRDVLDPFMRPGLKLQYRYIYGGFMEPMTVREADMERFILAVTSSVSSKYYRPEEITPAMRNRRIRIIGGPLHGYEGCLVTVRGTTVKRLLVELPMLLAAAVEVEPEFIQLL</sequence>
<accession>A0A6N3GT38</accession>
<dbReference type="InterPro" id="IPR036735">
    <property type="entry name" value="NGN_dom_sf"/>
</dbReference>